<feature type="region of interest" description="Disordered" evidence="1">
    <location>
        <begin position="218"/>
        <end position="240"/>
    </location>
</feature>
<keyword evidence="3" id="KW-1185">Reference proteome</keyword>
<feature type="region of interest" description="Disordered" evidence="1">
    <location>
        <begin position="98"/>
        <end position="131"/>
    </location>
</feature>
<sequence length="384" mass="44066">MRAACARNVPAKKENKKREELLLCQTPNLEKGQSGFSWQLDHKLTGPCNRASTPRPQLSSSTLRSMRRRTAVEISLGQQLAKKKRDELIEERNAKINQRKERFQDSQETKELDHEVHKQKLINDQREKDRNLRERLDMVKQKKQQKGSTDVKLALARQRRQQQAKLENQGQKSSVVNAQVSSTKAAGFRSSAQKSKKGFVSFQDYEDTPVNLSLTQKAQKDDLSTGPKNALGSNMKVHAPGPVNARLMKMITNPKLRQTSTEKEMSIKKAPSLTSANRPKISRVVSQERVSSPVHLNAFDETDTKTVPSLLKVTPVQKRFPIAMTMKEAIHKAEEARKERKQREKEENEEYCKEFDKDWNDFYSVDDKHDKIESPSSGYTEYEF</sequence>
<evidence type="ECO:0000313" key="2">
    <source>
        <dbReference type="EnsemblMetazoa" id="CLYHEMP015017.1"/>
    </source>
</evidence>
<dbReference type="EnsemblMetazoa" id="CLYHEMT015017.1">
    <property type="protein sequence ID" value="CLYHEMP015017.1"/>
    <property type="gene ID" value="CLYHEMG015017"/>
</dbReference>
<proteinExistence type="predicted"/>
<feature type="region of interest" description="Disordered" evidence="1">
    <location>
        <begin position="257"/>
        <end position="288"/>
    </location>
</feature>
<name>A0A7M6DLI6_9CNID</name>
<dbReference type="Proteomes" id="UP000594262">
    <property type="component" value="Unplaced"/>
</dbReference>
<reference evidence="2" key="1">
    <citation type="submission" date="2021-01" db="UniProtKB">
        <authorList>
            <consortium name="EnsemblMetazoa"/>
        </authorList>
    </citation>
    <scope>IDENTIFICATION</scope>
</reference>
<organism evidence="2 3">
    <name type="scientific">Clytia hemisphaerica</name>
    <dbReference type="NCBI Taxonomy" id="252671"/>
    <lineage>
        <taxon>Eukaryota</taxon>
        <taxon>Metazoa</taxon>
        <taxon>Cnidaria</taxon>
        <taxon>Hydrozoa</taxon>
        <taxon>Hydroidolina</taxon>
        <taxon>Leptothecata</taxon>
        <taxon>Obeliida</taxon>
        <taxon>Clytiidae</taxon>
        <taxon>Clytia</taxon>
    </lineage>
</organism>
<feature type="compositionally biased region" description="Polar residues" evidence="1">
    <location>
        <begin position="168"/>
        <end position="184"/>
    </location>
</feature>
<feature type="region of interest" description="Disordered" evidence="1">
    <location>
        <begin position="158"/>
        <end position="193"/>
    </location>
</feature>
<accession>A0A7M6DLI6</accession>
<protein>
    <submittedName>
        <fullName evidence="2">Uncharacterized protein</fullName>
    </submittedName>
</protein>
<evidence type="ECO:0000313" key="3">
    <source>
        <dbReference type="Proteomes" id="UP000594262"/>
    </source>
</evidence>
<dbReference type="AlphaFoldDB" id="A0A7M6DLI6"/>
<evidence type="ECO:0000256" key="1">
    <source>
        <dbReference type="SAM" id="MobiDB-lite"/>
    </source>
</evidence>